<gene>
    <name evidence="1" type="ORF">JL811_18375</name>
</gene>
<organism evidence="1 2">
    <name type="scientific">Szabonella alba</name>
    <dbReference type="NCBI Taxonomy" id="2804194"/>
    <lineage>
        <taxon>Bacteria</taxon>
        <taxon>Pseudomonadati</taxon>
        <taxon>Pseudomonadota</taxon>
        <taxon>Alphaproteobacteria</taxon>
        <taxon>Rhodobacterales</taxon>
        <taxon>Paracoccaceae</taxon>
        <taxon>Szabonella</taxon>
    </lineage>
</organism>
<evidence type="ECO:0000313" key="2">
    <source>
        <dbReference type="Proteomes" id="UP000648908"/>
    </source>
</evidence>
<dbReference type="RefSeq" id="WP_202690169.1">
    <property type="nucleotide sequence ID" value="NZ_JAESVN010000014.1"/>
</dbReference>
<sequence>MIVSGLLLEARQILFVSGFCHQLTSAGRPKGNDILTPLHLSHWGCSN</sequence>
<protein>
    <submittedName>
        <fullName evidence="1">Uncharacterized protein</fullName>
    </submittedName>
</protein>
<comment type="caution">
    <text evidence="1">The sequence shown here is derived from an EMBL/GenBank/DDBJ whole genome shotgun (WGS) entry which is preliminary data.</text>
</comment>
<accession>A0A8K0VG68</accession>
<dbReference type="EMBL" id="JAESVN010000014">
    <property type="protein sequence ID" value="MBL4919190.1"/>
    <property type="molecule type" value="Genomic_DNA"/>
</dbReference>
<evidence type="ECO:0000313" key="1">
    <source>
        <dbReference type="EMBL" id="MBL4919190.1"/>
    </source>
</evidence>
<proteinExistence type="predicted"/>
<name>A0A8K0VG68_9RHOB</name>
<dbReference type="Proteomes" id="UP000648908">
    <property type="component" value="Unassembled WGS sequence"/>
</dbReference>
<dbReference type="AlphaFoldDB" id="A0A8K0VG68"/>
<keyword evidence="2" id="KW-1185">Reference proteome</keyword>
<reference evidence="1" key="1">
    <citation type="submission" date="2021-01" db="EMBL/GenBank/DDBJ databases">
        <title>Tabrizicola alba sp. nov. a motile alkaliphilic bacterium isolated from a soda lake.</title>
        <authorList>
            <person name="Szuroczki S."/>
            <person name="Abbaszade G."/>
            <person name="Schumann P."/>
            <person name="Toth E."/>
        </authorList>
    </citation>
    <scope>NUCLEOTIDE SEQUENCE</scope>
    <source>
        <strain evidence="1">DMG-N-6</strain>
    </source>
</reference>